<gene>
    <name evidence="2" type="ORF">EQG79_03685</name>
</gene>
<sequence length="352" mass="40525">MSLPSSGIKWKDYQNSTPTFELTPVEKPDLSPFLIHMTGKNSLVSILKGQNAPKDSNLEKDQGYIKAVQPSFEGQEALYNSKVVCFTESPIFALDFFRYRSYRRWSDNQQYGIGFSKSALIEHRGARPVLYFDTKTNSTVLNLCNKIIDGEYNIVDKDGQLLDYKELFSATKPLLFPLLEETRYQGFMWEREWRCPNSEGINFLHSSIKVICCPAEERREIEDILGDQLKNIDIIESWKEYDDVTNYLKKRKANTDTESLSKIKDINSLDRLIELRTQNEQTLHALAGYYSVFKETVNSLEGQNINETIDNLKNKSAEIAARIKTIEAEIKAKEEQAKLEKKLKTTENNAQN</sequence>
<reference evidence="2 3" key="1">
    <citation type="submission" date="2019-01" db="EMBL/GenBank/DDBJ databases">
        <title>Spirosoma flava sp. nov., a propanil-degrading bacterium isolated from herbicide-contaminated soil.</title>
        <authorList>
            <person name="Zhang L."/>
            <person name="Jiang J.-D."/>
        </authorList>
    </citation>
    <scope>NUCLEOTIDE SEQUENCE [LARGE SCALE GENOMIC DNA]</scope>
    <source>
        <strain evidence="2 3">TY50</strain>
    </source>
</reference>
<dbReference type="EMBL" id="SBLB01000001">
    <property type="protein sequence ID" value="RYC71258.1"/>
    <property type="molecule type" value="Genomic_DNA"/>
</dbReference>
<name>A0A4V1RWS2_9BACT</name>
<accession>A0A4V1RWS2</accession>
<evidence type="ECO:0000313" key="2">
    <source>
        <dbReference type="EMBL" id="RYC71258.1"/>
    </source>
</evidence>
<keyword evidence="1" id="KW-0175">Coiled coil</keyword>
<proteinExistence type="predicted"/>
<organism evidence="2 3">
    <name type="scientific">Spirosoma sordidisoli</name>
    <dbReference type="NCBI Taxonomy" id="2502893"/>
    <lineage>
        <taxon>Bacteria</taxon>
        <taxon>Pseudomonadati</taxon>
        <taxon>Bacteroidota</taxon>
        <taxon>Cytophagia</taxon>
        <taxon>Cytophagales</taxon>
        <taxon>Cytophagaceae</taxon>
        <taxon>Spirosoma</taxon>
    </lineage>
</organism>
<comment type="caution">
    <text evidence="2">The sequence shown here is derived from an EMBL/GenBank/DDBJ whole genome shotgun (WGS) entry which is preliminary data.</text>
</comment>
<dbReference type="Proteomes" id="UP000290407">
    <property type="component" value="Unassembled WGS sequence"/>
</dbReference>
<dbReference type="RefSeq" id="WP_129599988.1">
    <property type="nucleotide sequence ID" value="NZ_SBLB01000001.1"/>
</dbReference>
<feature type="coiled-coil region" evidence="1">
    <location>
        <begin position="309"/>
        <end position="349"/>
    </location>
</feature>
<evidence type="ECO:0000313" key="3">
    <source>
        <dbReference type="Proteomes" id="UP000290407"/>
    </source>
</evidence>
<dbReference type="AlphaFoldDB" id="A0A4V1RWS2"/>
<evidence type="ECO:0000256" key="1">
    <source>
        <dbReference type="SAM" id="Coils"/>
    </source>
</evidence>
<keyword evidence="3" id="KW-1185">Reference proteome</keyword>
<protein>
    <submittedName>
        <fullName evidence="2">Uncharacterized protein</fullName>
    </submittedName>
</protein>